<feature type="region of interest" description="Disordered" evidence="1">
    <location>
        <begin position="495"/>
        <end position="542"/>
    </location>
</feature>
<comment type="caution">
    <text evidence="3">The sequence shown here is derived from an EMBL/GenBank/DDBJ whole genome shotgun (WGS) entry which is preliminary data.</text>
</comment>
<feature type="region of interest" description="Disordered" evidence="1">
    <location>
        <begin position="251"/>
        <end position="271"/>
    </location>
</feature>
<dbReference type="Pfam" id="PF14494">
    <property type="entry name" value="DUF4436"/>
    <property type="match status" value="1"/>
</dbReference>
<name>A0ABQ5SAC0_9CHLO</name>
<dbReference type="InterPro" id="IPR027948">
    <property type="entry name" value="DUF4436"/>
</dbReference>
<proteinExistence type="predicted"/>
<evidence type="ECO:0000256" key="2">
    <source>
        <dbReference type="SAM" id="Phobius"/>
    </source>
</evidence>
<gene>
    <name evidence="3" type="ORF">VaNZ11_009873</name>
</gene>
<dbReference type="Proteomes" id="UP001165090">
    <property type="component" value="Unassembled WGS sequence"/>
</dbReference>
<feature type="transmembrane region" description="Helical" evidence="2">
    <location>
        <begin position="466"/>
        <end position="488"/>
    </location>
</feature>
<dbReference type="PANTHER" id="PTHR37330">
    <property type="entry name" value="CONSERVED TRANSMEMBRANE PROTEIN-RELATED"/>
    <property type="match status" value="1"/>
</dbReference>
<accession>A0ABQ5SAC0</accession>
<keyword evidence="2" id="KW-0472">Membrane</keyword>
<keyword evidence="4" id="KW-1185">Reference proteome</keyword>
<sequence>MAATVRTRASSLSSALSSCLQRRTNNSRGGEASHTDIEAAGSGGSSSHSAERCTQPLKALGIFASKACGYAANGMAFILEPNLPKGWIPLVHLLVVVMLVLLLPWGIVYGVTMNKFTRNGPIAVVCGLREANIDLITPDNVGDYDYFPFINIPEAPPLPSPSMINNEPTAVGQHKLPPQAPPPPPRPPSPPRAVRQQLCEQDFEDAFDYSLSYPANLPTYPNNTVFVAIVIQDVDVQRFVLSGLVRASFQTPPVQSRNTDPSGDDSSARGIITIPPINRKLSLVINVNGNDVLRVSGSVSSSMASLDNLPVFAERHTRMYPFDTYRAHIRLAISLQDDDHGGSTRVPFVAAVMQKGSGFKYHVRKPRDMYLMGLDGRNDFSEASFLIWGNRSAIARFVSIFIVLLMWILSIIIFTQVLYIVWYRKFDKVIEMASFTTTVLFALPQLRSTQPGIPTEANLVIDMTGFIWNMALVSIACIIYLYIFYVTLVGEKENDKKQTESSQQTEEQPSRGQKPQTEEQPQEQPPTEHQQGHATGTIKNIP</sequence>
<organism evidence="3 4">
    <name type="scientific">Volvox africanus</name>
    <dbReference type="NCBI Taxonomy" id="51714"/>
    <lineage>
        <taxon>Eukaryota</taxon>
        <taxon>Viridiplantae</taxon>
        <taxon>Chlorophyta</taxon>
        <taxon>core chlorophytes</taxon>
        <taxon>Chlorophyceae</taxon>
        <taxon>CS clade</taxon>
        <taxon>Chlamydomonadales</taxon>
        <taxon>Volvocaceae</taxon>
        <taxon>Volvox</taxon>
    </lineage>
</organism>
<dbReference type="PROSITE" id="PS51257">
    <property type="entry name" value="PROKAR_LIPOPROTEIN"/>
    <property type="match status" value="1"/>
</dbReference>
<feature type="region of interest" description="Disordered" evidence="1">
    <location>
        <begin position="21"/>
        <end position="49"/>
    </location>
</feature>
<evidence type="ECO:0000313" key="3">
    <source>
        <dbReference type="EMBL" id="GLI66141.1"/>
    </source>
</evidence>
<feature type="compositionally biased region" description="Low complexity" evidence="1">
    <location>
        <begin position="500"/>
        <end position="519"/>
    </location>
</feature>
<keyword evidence="2" id="KW-1133">Transmembrane helix</keyword>
<feature type="compositionally biased region" description="Pro residues" evidence="1">
    <location>
        <begin position="178"/>
        <end position="191"/>
    </location>
</feature>
<dbReference type="PANTHER" id="PTHR37330:SF1">
    <property type="entry name" value="CONSERVED TRANSMEMBRANE PROTEIN-RELATED"/>
    <property type="match status" value="1"/>
</dbReference>
<feature type="compositionally biased region" description="Polar residues" evidence="1">
    <location>
        <begin position="532"/>
        <end position="542"/>
    </location>
</feature>
<evidence type="ECO:0000313" key="4">
    <source>
        <dbReference type="Proteomes" id="UP001165090"/>
    </source>
</evidence>
<protein>
    <submittedName>
        <fullName evidence="3">Uncharacterized protein</fullName>
    </submittedName>
</protein>
<feature type="compositionally biased region" description="Polar residues" evidence="1">
    <location>
        <begin position="251"/>
        <end position="265"/>
    </location>
</feature>
<reference evidence="3 4" key="1">
    <citation type="journal article" date="2023" name="IScience">
        <title>Expanded male sex-determining region conserved during the evolution of homothallism in the green alga Volvox.</title>
        <authorList>
            <person name="Yamamoto K."/>
            <person name="Matsuzaki R."/>
            <person name="Mahakham W."/>
            <person name="Heman W."/>
            <person name="Sekimoto H."/>
            <person name="Kawachi M."/>
            <person name="Minakuchi Y."/>
            <person name="Toyoda A."/>
            <person name="Nozaki H."/>
        </authorList>
    </citation>
    <scope>NUCLEOTIDE SEQUENCE [LARGE SCALE GENOMIC DNA]</scope>
    <source>
        <strain evidence="3 4">NIES-4468</strain>
    </source>
</reference>
<feature type="transmembrane region" description="Helical" evidence="2">
    <location>
        <begin position="90"/>
        <end position="111"/>
    </location>
</feature>
<feature type="transmembrane region" description="Helical" evidence="2">
    <location>
        <begin position="397"/>
        <end position="422"/>
    </location>
</feature>
<dbReference type="EMBL" id="BSDZ01000028">
    <property type="protein sequence ID" value="GLI66141.1"/>
    <property type="molecule type" value="Genomic_DNA"/>
</dbReference>
<feature type="region of interest" description="Disordered" evidence="1">
    <location>
        <begin position="161"/>
        <end position="195"/>
    </location>
</feature>
<evidence type="ECO:0000256" key="1">
    <source>
        <dbReference type="SAM" id="MobiDB-lite"/>
    </source>
</evidence>
<keyword evidence="2" id="KW-0812">Transmembrane</keyword>